<accession>A0A0M2ZA20</accession>
<evidence type="ECO:0008006" key="5">
    <source>
        <dbReference type="Google" id="ProtNLM"/>
    </source>
</evidence>
<organism evidence="3 4">
    <name type="scientific">Mycolicibacterium elephantis</name>
    <dbReference type="NCBI Taxonomy" id="81858"/>
    <lineage>
        <taxon>Bacteria</taxon>
        <taxon>Bacillati</taxon>
        <taxon>Actinomycetota</taxon>
        <taxon>Actinomycetes</taxon>
        <taxon>Mycobacteriales</taxon>
        <taxon>Mycobacteriaceae</taxon>
        <taxon>Mycolicibacterium</taxon>
    </lineage>
</organism>
<protein>
    <recommendedName>
        <fullName evidence="5">DUF2993 domain-containing protein</fullName>
    </recommendedName>
</protein>
<comment type="caution">
    <text evidence="3">The sequence shown here is derived from an EMBL/GenBank/DDBJ whole genome shotgun (WGS) entry which is preliminary data.</text>
</comment>
<dbReference type="STRING" id="81858.BST23_10970"/>
<dbReference type="Proteomes" id="UP000192772">
    <property type="component" value="Unassembled WGS sequence"/>
</dbReference>
<dbReference type="SUPFAM" id="SSF81995">
    <property type="entry name" value="beta-sandwich domain of Sec23/24"/>
    <property type="match status" value="1"/>
</dbReference>
<dbReference type="EMBL" id="MVHP01000010">
    <property type="protein sequence ID" value="ORA66223.1"/>
    <property type="molecule type" value="Genomic_DNA"/>
</dbReference>
<name>A0A0M2ZA20_9MYCO</name>
<dbReference type="InterPro" id="IPR021373">
    <property type="entry name" value="DUF2993"/>
</dbReference>
<keyword evidence="2" id="KW-1133">Transmembrane helix</keyword>
<proteinExistence type="predicted"/>
<evidence type="ECO:0000313" key="3">
    <source>
        <dbReference type="EMBL" id="ORA66223.1"/>
    </source>
</evidence>
<feature type="transmembrane region" description="Helical" evidence="2">
    <location>
        <begin position="75"/>
        <end position="94"/>
    </location>
</feature>
<dbReference type="AlphaFoldDB" id="A0A0M2ZA20"/>
<feature type="compositionally biased region" description="Pro residues" evidence="1">
    <location>
        <begin position="7"/>
        <end position="55"/>
    </location>
</feature>
<evidence type="ECO:0000256" key="2">
    <source>
        <dbReference type="SAM" id="Phobius"/>
    </source>
</evidence>
<keyword evidence="2" id="KW-0472">Membrane</keyword>
<evidence type="ECO:0000313" key="4">
    <source>
        <dbReference type="Proteomes" id="UP000192772"/>
    </source>
</evidence>
<dbReference type="Pfam" id="PF11209">
    <property type="entry name" value="LmeA"/>
    <property type="match status" value="1"/>
</dbReference>
<dbReference type="RefSeq" id="WP_046754238.1">
    <property type="nucleotide sequence ID" value="NZ_LBNO01000119.1"/>
</dbReference>
<accession>A0A1A0Q938</accession>
<reference evidence="3 4" key="1">
    <citation type="submission" date="2017-02" db="EMBL/GenBank/DDBJ databases">
        <title>The new phylogeny of genus Mycobacterium.</title>
        <authorList>
            <person name="Tortoli E."/>
            <person name="Trovato A."/>
            <person name="Cirillo D.M."/>
        </authorList>
    </citation>
    <scope>NUCLEOTIDE SEQUENCE [LARGE SCALE GENOMIC DNA]</scope>
    <source>
        <strain evidence="3 4">FI-09383</strain>
    </source>
</reference>
<feature type="region of interest" description="Disordered" evidence="1">
    <location>
        <begin position="1"/>
        <end position="60"/>
    </location>
</feature>
<evidence type="ECO:0000256" key="1">
    <source>
        <dbReference type="SAM" id="MobiDB-lite"/>
    </source>
</evidence>
<gene>
    <name evidence="3" type="ORF">BST23_10970</name>
</gene>
<sequence>MTDPWSRPEPPGPPPQQPGPPPQFPAGPPPQGGPLPQGPPPPPPPGPPGPPPGPPSDEEDASLLGKLANLLRDPLSIVLVLVIVLALAFAGVLAGELYARNRANTVVASVVECVVEDQASASFGVMPPFLWQHMTGHYTNIHIETAGNQVREAKGMKVTLTIKDVRLEDTATSSGSVGSLVANITWTTDGIRQTIADSIPLVGAFVNGVTTNPSEGTIELQGTLGSIKAKPTVVNDGISLQVTELTGLGFTLPREAVQPALDVFTAQLTENYPMGISADSVQVTDSGVVSQFSTKNASMPKGEQDPCFAEL</sequence>
<dbReference type="OrthoDB" id="4201904at2"/>
<keyword evidence="2" id="KW-0812">Transmembrane</keyword>